<keyword evidence="2" id="KW-1185">Reference proteome</keyword>
<protein>
    <submittedName>
        <fullName evidence="1">Uncharacterized protein</fullName>
    </submittedName>
</protein>
<gene>
    <name evidence="1" type="ORF">LVJ81_00940</name>
</gene>
<accession>A0ABY4EBG6</accession>
<evidence type="ECO:0000313" key="2">
    <source>
        <dbReference type="Proteomes" id="UP000832034"/>
    </source>
</evidence>
<reference evidence="1" key="1">
    <citation type="submission" date="2021-12" db="EMBL/GenBank/DDBJ databases">
        <authorList>
            <person name="Veyrier F.J."/>
        </authorList>
    </citation>
    <scope>NUCLEOTIDE SEQUENCE</scope>
    <source>
        <strain evidence="1">SAG 1488-6</strain>
    </source>
</reference>
<name>A0ABY4EBG6_VITST</name>
<sequence length="127" mass="14687">MKASLLVVYLFHNEVKVLASDQKAWNLALAFAHPRSLVGNVPILEQGLRLLLQDYWHEQTYLQRYVGVQKIVWVLPPQIGGLSFLELRVLKELSHVLLGGRMYAYVIESEPLNYAYWQAKIPTLKRL</sequence>
<proteinExistence type="predicted"/>
<reference evidence="1" key="2">
    <citation type="journal article" date="2022" name="Res Sq">
        <title>Evolution of multicellular longitudinally dividing oral cavity symbionts (Neisseriaceae).</title>
        <authorList>
            <person name="Nyongesa S."/>
            <person name="Weber P."/>
            <person name="Bernet E."/>
            <person name="Pullido F."/>
            <person name="Nieckarz M."/>
            <person name="Delaby M."/>
            <person name="Nieves C."/>
            <person name="Viehboeck T."/>
            <person name="Krause N."/>
            <person name="Rivera-Millot A."/>
            <person name="Nakamura A."/>
            <person name="Vischer N."/>
            <person name="VanNieuwenhze M."/>
            <person name="Brun Y."/>
            <person name="Cava F."/>
            <person name="Bulgheresi S."/>
            <person name="Veyrier F."/>
        </authorList>
    </citation>
    <scope>NUCLEOTIDE SEQUENCE</scope>
    <source>
        <strain evidence="1">SAG 1488-6</strain>
    </source>
</reference>
<dbReference type="EMBL" id="CP091512">
    <property type="protein sequence ID" value="UOO92646.1"/>
    <property type="molecule type" value="Genomic_DNA"/>
</dbReference>
<evidence type="ECO:0000313" key="1">
    <source>
        <dbReference type="EMBL" id="UOO92646.1"/>
    </source>
</evidence>
<organism evidence="1 2">
    <name type="scientific">Vitreoscilla stercoraria</name>
    <dbReference type="NCBI Taxonomy" id="61"/>
    <lineage>
        <taxon>Bacteria</taxon>
        <taxon>Pseudomonadati</taxon>
        <taxon>Pseudomonadota</taxon>
        <taxon>Betaproteobacteria</taxon>
        <taxon>Neisseriales</taxon>
        <taxon>Neisseriaceae</taxon>
        <taxon>Vitreoscilla</taxon>
    </lineage>
</organism>
<dbReference type="RefSeq" id="WP_019957996.1">
    <property type="nucleotide sequence ID" value="NZ_CP091512.1"/>
</dbReference>
<dbReference type="Proteomes" id="UP000832034">
    <property type="component" value="Chromosome"/>
</dbReference>